<feature type="region of interest" description="Disordered" evidence="1">
    <location>
        <begin position="13"/>
        <end position="71"/>
    </location>
</feature>
<feature type="compositionally biased region" description="Basic residues" evidence="1">
    <location>
        <begin position="513"/>
        <end position="522"/>
    </location>
</feature>
<evidence type="ECO:0000313" key="4">
    <source>
        <dbReference type="Proteomes" id="UP001148786"/>
    </source>
</evidence>
<proteinExistence type="predicted"/>
<protein>
    <recommendedName>
        <fullName evidence="2">DUF6697 domain-containing protein</fullName>
    </recommendedName>
</protein>
<dbReference type="InterPro" id="IPR046520">
    <property type="entry name" value="DUF6697"/>
</dbReference>
<feature type="region of interest" description="Disordered" evidence="1">
    <location>
        <begin position="442"/>
        <end position="522"/>
    </location>
</feature>
<name>A0A9W8K5S8_9AGAR</name>
<feature type="domain" description="DUF6697" evidence="2">
    <location>
        <begin position="246"/>
        <end position="438"/>
    </location>
</feature>
<dbReference type="OrthoDB" id="3176940at2759"/>
<dbReference type="Pfam" id="PF20411">
    <property type="entry name" value="DUF6697"/>
    <property type="match status" value="1"/>
</dbReference>
<accession>A0A9W8K5S8</accession>
<evidence type="ECO:0000259" key="2">
    <source>
        <dbReference type="Pfam" id="PF20411"/>
    </source>
</evidence>
<evidence type="ECO:0000256" key="1">
    <source>
        <dbReference type="SAM" id="MobiDB-lite"/>
    </source>
</evidence>
<sequence length="522" mass="59622">MVAASSINVKMKTKLEFDETAKRKPKTEMQTVKDEVETECLHTEPVKAETLKDPKPAKEAEDSPEPPALKPVKLQPARFKEVSLARTGIIKTLTSEEPRLVVLVKHVSETELHSVSPPPGLREDVEMIDLTLDLDERACPMVANSPDTVLVRQETPDIKVIATDPSSAPDSPRYRRRLMAEIVVPTWGQLQADRKKFHKKLKDLKNPKIHKIQDLELDLDTVASRMKEIGFDPYPVDLPVDIKEFTVSREFLSSTYGGNMQQAFPTVSKEFFRRHGMNNFAFVHPHYQPVGPEMPGAPGLFLSSDLDEEFPGNYRVFTRIRSNVWQLQGIYEIKPSIRPFLTVAEWARQDLKVRNTWYRQICIQGWGISVCARVIGRKELGREPTRKEVERIEESKKYKNATPEDIAKAYMRGEEKMGVWTMKCVGYDKKFQQELCEKFPHYVPRPRKSRKGGPIGVKASGTGSRGRKRKRSESPDFAQDSDPESEDEKSSGGKFIQVSDEEQEEEELVYRSRGTKSRPIRL</sequence>
<dbReference type="AlphaFoldDB" id="A0A9W8K5S8"/>
<keyword evidence="4" id="KW-1185">Reference proteome</keyword>
<gene>
    <name evidence="3" type="ORF">NLJ89_g2991</name>
</gene>
<organism evidence="3 4">
    <name type="scientific">Agrocybe chaxingu</name>
    <dbReference type="NCBI Taxonomy" id="84603"/>
    <lineage>
        <taxon>Eukaryota</taxon>
        <taxon>Fungi</taxon>
        <taxon>Dikarya</taxon>
        <taxon>Basidiomycota</taxon>
        <taxon>Agaricomycotina</taxon>
        <taxon>Agaricomycetes</taxon>
        <taxon>Agaricomycetidae</taxon>
        <taxon>Agaricales</taxon>
        <taxon>Agaricineae</taxon>
        <taxon>Strophariaceae</taxon>
        <taxon>Agrocybe</taxon>
    </lineage>
</organism>
<dbReference type="Proteomes" id="UP001148786">
    <property type="component" value="Unassembled WGS sequence"/>
</dbReference>
<comment type="caution">
    <text evidence="3">The sequence shown here is derived from an EMBL/GenBank/DDBJ whole genome shotgun (WGS) entry which is preliminary data.</text>
</comment>
<dbReference type="EMBL" id="JANKHO010000202">
    <property type="protein sequence ID" value="KAJ3513374.1"/>
    <property type="molecule type" value="Genomic_DNA"/>
</dbReference>
<evidence type="ECO:0000313" key="3">
    <source>
        <dbReference type="EMBL" id="KAJ3513374.1"/>
    </source>
</evidence>
<reference evidence="3" key="1">
    <citation type="submission" date="2022-07" db="EMBL/GenBank/DDBJ databases">
        <title>Genome Sequence of Agrocybe chaxingu.</title>
        <authorList>
            <person name="Buettner E."/>
        </authorList>
    </citation>
    <scope>NUCLEOTIDE SEQUENCE</scope>
    <source>
        <strain evidence="3">MP-N11</strain>
    </source>
</reference>
<feature type="compositionally biased region" description="Basic and acidic residues" evidence="1">
    <location>
        <begin position="31"/>
        <end position="61"/>
    </location>
</feature>
<feature type="compositionally biased region" description="Basic and acidic residues" evidence="1">
    <location>
        <begin position="13"/>
        <end position="22"/>
    </location>
</feature>